<accession>A0A2I4ALL7</accession>
<sequence>MSARLFFLVVSLAWTKATWAMDMDYNLTHSVSLGTNVHLKWGFDLHRENITFELTIGTTGWVSLGFSPHGGMDNADIVMGGLGSTGSYFTDRFSTGESMPTTDELQNYHLISMTEHNGETIMTFHRLVDTKDPKDYHITDQSVYLIYAYGDTDEMK</sequence>
<dbReference type="GO" id="GO:0004500">
    <property type="term" value="F:dopamine beta-monooxygenase activity"/>
    <property type="evidence" value="ECO:0007669"/>
    <property type="project" value="InterPro"/>
</dbReference>
<dbReference type="Gene3D" id="2.60.40.1210">
    <property type="entry name" value="Cellobiose dehydrogenase, cytochrome domain"/>
    <property type="match status" value="1"/>
</dbReference>
<dbReference type="InParanoid" id="A0A2I4ALL7"/>
<dbReference type="PANTHER" id="PTHR10157:SF41">
    <property type="entry name" value="DBH-LIKE MONOOXYGENASE PROTEIN 2 HOMOLOG"/>
    <property type="match status" value="1"/>
</dbReference>
<organism evidence="3 4">
    <name type="scientific">Austrofundulus limnaeus</name>
    <name type="common">Annual killifish</name>
    <dbReference type="NCBI Taxonomy" id="52670"/>
    <lineage>
        <taxon>Eukaryota</taxon>
        <taxon>Metazoa</taxon>
        <taxon>Chordata</taxon>
        <taxon>Craniata</taxon>
        <taxon>Vertebrata</taxon>
        <taxon>Euteleostomi</taxon>
        <taxon>Actinopterygii</taxon>
        <taxon>Neopterygii</taxon>
        <taxon>Teleostei</taxon>
        <taxon>Neoteleostei</taxon>
        <taxon>Acanthomorphata</taxon>
        <taxon>Ovalentaria</taxon>
        <taxon>Atherinomorphae</taxon>
        <taxon>Cyprinodontiformes</taxon>
        <taxon>Rivulidae</taxon>
        <taxon>Austrofundulus</taxon>
    </lineage>
</organism>
<dbReference type="PROSITE" id="PS50836">
    <property type="entry name" value="DOMON"/>
    <property type="match status" value="1"/>
</dbReference>
<dbReference type="InterPro" id="IPR045266">
    <property type="entry name" value="DOH_DOMON"/>
</dbReference>
<keyword evidence="3" id="KW-1185">Reference proteome</keyword>
<feature type="non-terminal residue" evidence="4">
    <location>
        <position position="156"/>
    </location>
</feature>
<dbReference type="OrthoDB" id="10003276at2759"/>
<dbReference type="Pfam" id="PF03351">
    <property type="entry name" value="DOMON"/>
    <property type="match status" value="1"/>
</dbReference>
<gene>
    <name evidence="4" type="primary">LOC106512276</name>
</gene>
<dbReference type="Proteomes" id="UP000192220">
    <property type="component" value="Unplaced"/>
</dbReference>
<protein>
    <submittedName>
        <fullName evidence="4">DBH-like monooxygenase protein 2 homolog</fullName>
    </submittedName>
</protein>
<dbReference type="GO" id="GO:0005615">
    <property type="term" value="C:extracellular space"/>
    <property type="evidence" value="ECO:0007669"/>
    <property type="project" value="TreeGrafter"/>
</dbReference>
<evidence type="ECO:0000259" key="2">
    <source>
        <dbReference type="PROSITE" id="PS50836"/>
    </source>
</evidence>
<evidence type="ECO:0000313" key="4">
    <source>
        <dbReference type="RefSeq" id="XP_013856390.1"/>
    </source>
</evidence>
<dbReference type="GO" id="GO:0006589">
    <property type="term" value="P:octopamine biosynthetic process"/>
    <property type="evidence" value="ECO:0007669"/>
    <property type="project" value="TreeGrafter"/>
</dbReference>
<dbReference type="CDD" id="cd09631">
    <property type="entry name" value="DOMON_DOH"/>
    <property type="match status" value="1"/>
</dbReference>
<dbReference type="GeneID" id="106512276"/>
<dbReference type="AlphaFoldDB" id="A0A2I4ALL7"/>
<keyword evidence="1" id="KW-0732">Signal</keyword>
<feature type="domain" description="DOMON" evidence="2">
    <location>
        <begin position="35"/>
        <end position="150"/>
    </location>
</feature>
<dbReference type="InterPro" id="IPR005018">
    <property type="entry name" value="DOMON_domain"/>
</dbReference>
<dbReference type="SUPFAM" id="SSF49344">
    <property type="entry name" value="CBD9-like"/>
    <property type="match status" value="1"/>
</dbReference>
<feature type="chain" id="PRO_5014191038" evidence="1">
    <location>
        <begin position="21"/>
        <end position="156"/>
    </location>
</feature>
<dbReference type="RefSeq" id="XP_013856390.1">
    <property type="nucleotide sequence ID" value="XM_014000936.1"/>
</dbReference>
<dbReference type="PANTHER" id="PTHR10157">
    <property type="entry name" value="DOPAMINE BETA HYDROXYLASE RELATED"/>
    <property type="match status" value="1"/>
</dbReference>
<dbReference type="InterPro" id="IPR000945">
    <property type="entry name" value="DBH-like"/>
</dbReference>
<dbReference type="GO" id="GO:0030667">
    <property type="term" value="C:secretory granule membrane"/>
    <property type="evidence" value="ECO:0007669"/>
    <property type="project" value="TreeGrafter"/>
</dbReference>
<reference evidence="4" key="1">
    <citation type="submission" date="2025-08" db="UniProtKB">
        <authorList>
            <consortium name="RefSeq"/>
        </authorList>
    </citation>
    <scope>IDENTIFICATION</scope>
</reference>
<proteinExistence type="predicted"/>
<dbReference type="STRING" id="52670.A0A2I4ALL7"/>
<evidence type="ECO:0000256" key="1">
    <source>
        <dbReference type="SAM" id="SignalP"/>
    </source>
</evidence>
<evidence type="ECO:0000313" key="3">
    <source>
        <dbReference type="Proteomes" id="UP000192220"/>
    </source>
</evidence>
<dbReference type="SMART" id="SM00664">
    <property type="entry name" value="DoH"/>
    <property type="match status" value="1"/>
</dbReference>
<dbReference type="GO" id="GO:0005507">
    <property type="term" value="F:copper ion binding"/>
    <property type="evidence" value="ECO:0007669"/>
    <property type="project" value="TreeGrafter"/>
</dbReference>
<name>A0A2I4ALL7_AUSLI</name>
<dbReference type="GO" id="GO:0042421">
    <property type="term" value="P:norepinephrine biosynthetic process"/>
    <property type="evidence" value="ECO:0007669"/>
    <property type="project" value="TreeGrafter"/>
</dbReference>
<dbReference type="KEGG" id="alim:106512276"/>
<dbReference type="GO" id="GO:0042420">
    <property type="term" value="P:dopamine catabolic process"/>
    <property type="evidence" value="ECO:0007669"/>
    <property type="project" value="TreeGrafter"/>
</dbReference>
<feature type="signal peptide" evidence="1">
    <location>
        <begin position="1"/>
        <end position="20"/>
    </location>
</feature>